<evidence type="ECO:0000313" key="7">
    <source>
        <dbReference type="Proteomes" id="UP000659344"/>
    </source>
</evidence>
<proteinExistence type="predicted"/>
<protein>
    <submittedName>
        <fullName evidence="6">Helicase SNF</fullName>
    </submittedName>
</protein>
<keyword evidence="6" id="KW-0347">Helicase</keyword>
<dbReference type="EMBL" id="BMFT01000002">
    <property type="protein sequence ID" value="GGH33317.1"/>
    <property type="molecule type" value="Genomic_DNA"/>
</dbReference>
<dbReference type="InterPro" id="IPR049730">
    <property type="entry name" value="SNF2/RAD54-like_C"/>
</dbReference>
<dbReference type="InterPro" id="IPR014001">
    <property type="entry name" value="Helicase_ATP-bd"/>
</dbReference>
<gene>
    <name evidence="6" type="ORF">GCM10008013_38330</name>
</gene>
<dbReference type="InterPro" id="IPR000330">
    <property type="entry name" value="SNF2_N"/>
</dbReference>
<dbReference type="Proteomes" id="UP000659344">
    <property type="component" value="Unassembled WGS sequence"/>
</dbReference>
<evidence type="ECO:0000313" key="6">
    <source>
        <dbReference type="EMBL" id="GGH33317.1"/>
    </source>
</evidence>
<dbReference type="GO" id="GO:0004386">
    <property type="term" value="F:helicase activity"/>
    <property type="evidence" value="ECO:0007669"/>
    <property type="project" value="UniProtKB-KW"/>
</dbReference>
<keyword evidence="6" id="KW-0547">Nucleotide-binding</keyword>
<dbReference type="Gene3D" id="3.40.50.10810">
    <property type="entry name" value="Tandem AAA-ATPase domain"/>
    <property type="match status" value="1"/>
</dbReference>
<evidence type="ECO:0000259" key="4">
    <source>
        <dbReference type="PROSITE" id="PS51192"/>
    </source>
</evidence>
<dbReference type="PANTHER" id="PTHR10799">
    <property type="entry name" value="SNF2/RAD54 HELICASE FAMILY"/>
    <property type="match status" value="1"/>
</dbReference>
<dbReference type="PROSITE" id="PS50966">
    <property type="entry name" value="ZF_SWIM"/>
    <property type="match status" value="1"/>
</dbReference>
<keyword evidence="2" id="KW-0863">Zinc-finger</keyword>
<dbReference type="InterPro" id="IPR027417">
    <property type="entry name" value="P-loop_NTPase"/>
</dbReference>
<name>A0ABQ1YR24_9BACL</name>
<evidence type="ECO:0000259" key="3">
    <source>
        <dbReference type="PROSITE" id="PS50966"/>
    </source>
</evidence>
<dbReference type="CDD" id="cd18793">
    <property type="entry name" value="SF2_C_SNF"/>
    <property type="match status" value="1"/>
</dbReference>
<dbReference type="InterPro" id="IPR013663">
    <property type="entry name" value="Helicase_SWF/SNF/SWI_bac"/>
</dbReference>
<dbReference type="PROSITE" id="PS51192">
    <property type="entry name" value="HELICASE_ATP_BIND_1"/>
    <property type="match status" value="1"/>
</dbReference>
<dbReference type="InterPro" id="IPR007527">
    <property type="entry name" value="Znf_SWIM"/>
</dbReference>
<keyword evidence="2" id="KW-0862">Zinc</keyword>
<accession>A0ABQ1YR24</accession>
<dbReference type="InterPro" id="IPR001650">
    <property type="entry name" value="Helicase_C-like"/>
</dbReference>
<evidence type="ECO:0000259" key="5">
    <source>
        <dbReference type="PROSITE" id="PS51194"/>
    </source>
</evidence>
<dbReference type="SMART" id="SM00490">
    <property type="entry name" value="HELICc"/>
    <property type="match status" value="1"/>
</dbReference>
<dbReference type="Pfam" id="PF08455">
    <property type="entry name" value="SNF2_assoc"/>
    <property type="match status" value="1"/>
</dbReference>
<keyword evidence="2" id="KW-0479">Metal-binding</keyword>
<dbReference type="Pfam" id="PF04434">
    <property type="entry name" value="SWIM"/>
    <property type="match status" value="1"/>
</dbReference>
<feature type="domain" description="Helicase C-terminal" evidence="5">
    <location>
        <begin position="974"/>
        <end position="1140"/>
    </location>
</feature>
<evidence type="ECO:0000256" key="2">
    <source>
        <dbReference type="PROSITE-ProRule" id="PRU00325"/>
    </source>
</evidence>
<reference evidence="7" key="1">
    <citation type="journal article" date="2019" name="Int. J. Syst. Evol. Microbiol.">
        <title>The Global Catalogue of Microorganisms (GCM) 10K type strain sequencing project: providing services to taxonomists for standard genome sequencing and annotation.</title>
        <authorList>
            <consortium name="The Broad Institute Genomics Platform"/>
            <consortium name="The Broad Institute Genome Sequencing Center for Infectious Disease"/>
            <person name="Wu L."/>
            <person name="Ma J."/>
        </authorList>
    </citation>
    <scope>NUCLEOTIDE SEQUENCE [LARGE SCALE GENOMIC DNA]</scope>
    <source>
        <strain evidence="7">CGMCC 1.12769</strain>
    </source>
</reference>
<dbReference type="Gene3D" id="3.40.50.300">
    <property type="entry name" value="P-loop containing nucleotide triphosphate hydrolases"/>
    <property type="match status" value="1"/>
</dbReference>
<dbReference type="Pfam" id="PF00176">
    <property type="entry name" value="SNF2-rel_dom"/>
    <property type="match status" value="1"/>
</dbReference>
<dbReference type="CDD" id="cd18012">
    <property type="entry name" value="DEXQc_arch_SWI2_SNF2"/>
    <property type="match status" value="1"/>
</dbReference>
<keyword evidence="7" id="KW-1185">Reference proteome</keyword>
<dbReference type="SUPFAM" id="SSF52540">
    <property type="entry name" value="P-loop containing nucleoside triphosphate hydrolases"/>
    <property type="match status" value="2"/>
</dbReference>
<dbReference type="Pfam" id="PF00271">
    <property type="entry name" value="Helicase_C"/>
    <property type="match status" value="1"/>
</dbReference>
<keyword evidence="6" id="KW-0067">ATP-binding</keyword>
<comment type="caution">
    <text evidence="6">The sequence shown here is derived from an EMBL/GenBank/DDBJ whole genome shotgun (WGS) entry which is preliminary data.</text>
</comment>
<dbReference type="PROSITE" id="PS51194">
    <property type="entry name" value="HELICASE_CTER"/>
    <property type="match status" value="1"/>
</dbReference>
<evidence type="ECO:0000256" key="1">
    <source>
        <dbReference type="ARBA" id="ARBA00022801"/>
    </source>
</evidence>
<sequence length="1145" mass="129697">MVPFTLSEVRSLCGRISFKRGEQYVKEGRVAELNSDGVGHFEAKVREEQHYHVKVDVNRSGTLKAKCDCPANASYYGYCKHIAAVLIAIHQVHGGQGARKGIVIPLSPLWGDVPIQTSLTDEKINSPAQGQGRSFTSYRGDDLVSSSLISLFQLQRQSGVTNDPVNEALIGSFKPQKELLQVEFTIKCVNNYRQMRESKFVLEMKVGGKRLYVVNDIGEFLSRIDAGEPHSFTKLFTYDPSLHAFSPGDHELIKKLIDIHNSEFAYRETGLVTSGLGHHESRSKGNKRQLTLPPLVWREIIPLLIQPDRNVLIEQDNGATHSFVVEDGAALPVTFAISKEEETEIYRMDVEGLHDCIIMPYYGCVVVDSRVIMLGESEVRTVGELWKLLHNKGDKPLHISSLQMDSFIEHVVPGLRRLGKVNLDQQIAGRIVEAGLRAKLFLDQDGGVLRGTLEFHYDEIKIQPLSSRNVNQDFIMESPSSSPGDIIVIRDRQRESMILEMIEHSAFRISEDELIAEDEDELYEVLFNLLPKLEHIAEVYVTPAIKRMVHSGNHPPKIKVDTDNSMNWLEVSFEMDAMSEEELQEILRSVIEKKKYYRLPEGAFLSLEDAEFQVFERLYRDLGMKKSDIKGGMISLPLSRGPQLQDRNEESLKGIQWGRSLRRLLDHLKDPSAMDFEVPTTLSSVLREYQVSGFRWMKMLAHYGFGGILADDMGLGKTLQSIAYIVSEHERDGIIAGERHPVLIVAPASLVYNWESEFHRFAPQLRVKVAAGDKQERSDILNEVDQVDVIVTTYPSLRRDIESYQEITFNSLILDEAQYIKNHASQTAQVVKQISAAHRFALTGTPIENSLEELWSIFDAVFPDLFGGRKAFMDLPRDKVAQKARPFILRRLKKDVLRELPDKIETVLQSELHLEQKQLYSAYLTKLQEETAKELEEGSFQKSRIKILAGITRLRQLCCHPALFIDPFSGSSGKLEQLLDVVDEALESGKRMLIFSQFTGMLKLIREELAQRKVELFYLDGATPSRERIELCSRFNQGENQVFLISLKAGGTGLNLTGADTVILYDLWWNPAVEEQATGRAHRLGQKQVVQVIRLVSKGTIEEKILELQERKRDLIQEVISSEPEHARGAATSLTEEEIRGLLMI</sequence>
<dbReference type="SMART" id="SM00487">
    <property type="entry name" value="DEXDc"/>
    <property type="match status" value="1"/>
</dbReference>
<feature type="domain" description="Helicase ATP-binding" evidence="4">
    <location>
        <begin position="698"/>
        <end position="864"/>
    </location>
</feature>
<keyword evidence="1" id="KW-0378">Hydrolase</keyword>
<feature type="domain" description="SWIM-type" evidence="3">
    <location>
        <begin position="51"/>
        <end position="90"/>
    </location>
</feature>
<dbReference type="InterPro" id="IPR038718">
    <property type="entry name" value="SNF2-like_sf"/>
</dbReference>
<organism evidence="6 7">
    <name type="scientific">Paenibacillus segetis</name>
    <dbReference type="NCBI Taxonomy" id="1325360"/>
    <lineage>
        <taxon>Bacteria</taxon>
        <taxon>Bacillati</taxon>
        <taxon>Bacillota</taxon>
        <taxon>Bacilli</taxon>
        <taxon>Bacillales</taxon>
        <taxon>Paenibacillaceae</taxon>
        <taxon>Paenibacillus</taxon>
    </lineage>
</organism>